<evidence type="ECO:0000313" key="3">
    <source>
        <dbReference type="Proteomes" id="UP000679848"/>
    </source>
</evidence>
<dbReference type="EMBL" id="AP023420">
    <property type="protein sequence ID" value="BCK85121.1"/>
    <property type="molecule type" value="Genomic_DNA"/>
</dbReference>
<keyword evidence="2" id="KW-0328">Glycosyltransferase</keyword>
<dbReference type="GO" id="GO:0016757">
    <property type="term" value="F:glycosyltransferase activity"/>
    <property type="evidence" value="ECO:0007669"/>
    <property type="project" value="UniProtKB-KW"/>
</dbReference>
<gene>
    <name evidence="2" type="ORF">MM59RIKEN_24400</name>
</gene>
<dbReference type="PANTHER" id="PTHR43218:SF1">
    <property type="entry name" value="PHOSPHORIBOSYLTRANSFERASE"/>
    <property type="match status" value="1"/>
</dbReference>
<sequence length="188" mass="20444">MHTYPIHIAGLERQLPICRVTDDLYIGAFICFGDAELTVACARELLKLAPAESYDYLLTAEAKSIPLIHEMARQSGAKKYFIARKGPKAYMPDPIHVEDTSITTAGTQRLYLGRDDADMLRGKRVLLMDDVISTGGSLHAMEELVALAGGIVAGRVAVLAEGDAQKREDIKFLAPLPLFNADGTVKGE</sequence>
<accession>A0A810QI17</accession>
<dbReference type="SUPFAM" id="SSF53271">
    <property type="entry name" value="PRTase-like"/>
    <property type="match status" value="1"/>
</dbReference>
<dbReference type="InterPro" id="IPR000836">
    <property type="entry name" value="PRTase_dom"/>
</dbReference>
<dbReference type="Pfam" id="PF00156">
    <property type="entry name" value="Pribosyltran"/>
    <property type="match status" value="1"/>
</dbReference>
<feature type="domain" description="Phosphoribosyltransferase" evidence="1">
    <location>
        <begin position="55"/>
        <end position="169"/>
    </location>
</feature>
<dbReference type="PANTHER" id="PTHR43218">
    <property type="entry name" value="PHOSPHORIBOSYLTRANSFERASE-RELATED"/>
    <property type="match status" value="1"/>
</dbReference>
<dbReference type="Gene3D" id="3.40.50.2020">
    <property type="match status" value="1"/>
</dbReference>
<dbReference type="Proteomes" id="UP000679848">
    <property type="component" value="Chromosome"/>
</dbReference>
<name>A0A810QI17_9FIRM</name>
<dbReference type="CDD" id="cd06223">
    <property type="entry name" value="PRTases_typeI"/>
    <property type="match status" value="1"/>
</dbReference>
<protein>
    <submittedName>
        <fullName evidence="2">Adenine phosphoribosyltransferase</fullName>
    </submittedName>
</protein>
<dbReference type="InterPro" id="IPR029057">
    <property type="entry name" value="PRTase-like"/>
</dbReference>
<organism evidence="2 3">
    <name type="scientific">Pusillibacter faecalis</name>
    <dbReference type="NCBI Taxonomy" id="2714358"/>
    <lineage>
        <taxon>Bacteria</taxon>
        <taxon>Bacillati</taxon>
        <taxon>Bacillota</taxon>
        <taxon>Clostridia</taxon>
        <taxon>Eubacteriales</taxon>
        <taxon>Oscillospiraceae</taxon>
        <taxon>Pusillibacter</taxon>
    </lineage>
</organism>
<reference evidence="2" key="1">
    <citation type="submission" date="2020-09" db="EMBL/GenBank/DDBJ databases">
        <title>New species isolated from human feces.</title>
        <authorList>
            <person name="Kitahara M."/>
            <person name="Shigeno Y."/>
            <person name="Shime M."/>
            <person name="Matsumoto Y."/>
            <person name="Nakamura S."/>
            <person name="Motooka D."/>
            <person name="Fukuoka S."/>
            <person name="Nishikawa H."/>
            <person name="Benno Y."/>
        </authorList>
    </citation>
    <scope>NUCLEOTIDE SEQUENCE</scope>
    <source>
        <strain evidence="2">MM59</strain>
    </source>
</reference>
<evidence type="ECO:0000313" key="2">
    <source>
        <dbReference type="EMBL" id="BCK85121.1"/>
    </source>
</evidence>
<keyword evidence="3" id="KW-1185">Reference proteome</keyword>
<dbReference type="KEGG" id="pfaa:MM59RIKEN_24400"/>
<dbReference type="RefSeq" id="WP_187030374.1">
    <property type="nucleotide sequence ID" value="NZ_AP023420.1"/>
</dbReference>
<keyword evidence="2" id="KW-0808">Transferase</keyword>
<dbReference type="NCBIfam" id="NF005592">
    <property type="entry name" value="PRK07322.1"/>
    <property type="match status" value="1"/>
</dbReference>
<proteinExistence type="predicted"/>
<evidence type="ECO:0000259" key="1">
    <source>
        <dbReference type="Pfam" id="PF00156"/>
    </source>
</evidence>
<dbReference type="AlphaFoldDB" id="A0A810QI17"/>